<feature type="domain" description="PIN" evidence="8">
    <location>
        <begin position="2"/>
        <end position="126"/>
    </location>
</feature>
<dbReference type="EC" id="3.1.-.-" evidence="9"/>
<comment type="caution">
    <text evidence="9">The sequence shown here is derived from an EMBL/GenBank/DDBJ whole genome shotgun (WGS) entry which is preliminary data.</text>
</comment>
<dbReference type="SUPFAM" id="SSF88723">
    <property type="entry name" value="PIN domain-like"/>
    <property type="match status" value="1"/>
</dbReference>
<keyword evidence="3" id="KW-0540">Nuclease</keyword>
<evidence type="ECO:0000256" key="5">
    <source>
        <dbReference type="ARBA" id="ARBA00022801"/>
    </source>
</evidence>
<sequence>MMILDTNVLSALMQQSADPSVVTWLDNQPADSIWITSITLFEARYGLELLPAGQRKTLLQQRLDSLLQDDLENRVLMFDANAAAQAATLAATRKTMGRPVNMRDTFIAGIAMARRATLATRNVKHFDDLTVAVVNPWLNAE</sequence>
<dbReference type="AlphaFoldDB" id="A0A1J5PQL5"/>
<evidence type="ECO:0000256" key="3">
    <source>
        <dbReference type="ARBA" id="ARBA00022722"/>
    </source>
</evidence>
<gene>
    <name evidence="9" type="primary">fitB_9</name>
    <name evidence="9" type="ORF">GALL_449250</name>
</gene>
<dbReference type="GO" id="GO:0004540">
    <property type="term" value="F:RNA nuclease activity"/>
    <property type="evidence" value="ECO:0007669"/>
    <property type="project" value="InterPro"/>
</dbReference>
<evidence type="ECO:0000313" key="9">
    <source>
        <dbReference type="EMBL" id="OIQ73434.1"/>
    </source>
</evidence>
<dbReference type="CDD" id="cd18731">
    <property type="entry name" value="PIN_NgFitB-like"/>
    <property type="match status" value="1"/>
</dbReference>
<dbReference type="HAMAP" id="MF_00265">
    <property type="entry name" value="VapC_Nob1"/>
    <property type="match status" value="1"/>
</dbReference>
<evidence type="ECO:0000256" key="7">
    <source>
        <dbReference type="ARBA" id="ARBA00038093"/>
    </source>
</evidence>
<name>A0A1J5PQL5_9ZZZZ</name>
<keyword evidence="6" id="KW-0460">Magnesium</keyword>
<dbReference type="GO" id="GO:0046872">
    <property type="term" value="F:metal ion binding"/>
    <property type="evidence" value="ECO:0007669"/>
    <property type="project" value="UniProtKB-KW"/>
</dbReference>
<organism evidence="9">
    <name type="scientific">mine drainage metagenome</name>
    <dbReference type="NCBI Taxonomy" id="410659"/>
    <lineage>
        <taxon>unclassified sequences</taxon>
        <taxon>metagenomes</taxon>
        <taxon>ecological metagenomes</taxon>
    </lineage>
</organism>
<dbReference type="InterPro" id="IPR022907">
    <property type="entry name" value="VapC_family"/>
</dbReference>
<accession>A0A1J5PQL5</accession>
<evidence type="ECO:0000256" key="1">
    <source>
        <dbReference type="ARBA" id="ARBA00001946"/>
    </source>
</evidence>
<dbReference type="Pfam" id="PF01850">
    <property type="entry name" value="PIN"/>
    <property type="match status" value="1"/>
</dbReference>
<dbReference type="InterPro" id="IPR029060">
    <property type="entry name" value="PIN-like_dom_sf"/>
</dbReference>
<keyword evidence="4" id="KW-0479">Metal-binding</keyword>
<dbReference type="PANTHER" id="PTHR33653:SF1">
    <property type="entry name" value="RIBONUCLEASE VAPC2"/>
    <property type="match status" value="1"/>
</dbReference>
<evidence type="ECO:0000256" key="4">
    <source>
        <dbReference type="ARBA" id="ARBA00022723"/>
    </source>
</evidence>
<dbReference type="EMBL" id="MLJW01002870">
    <property type="protein sequence ID" value="OIQ73434.1"/>
    <property type="molecule type" value="Genomic_DNA"/>
</dbReference>
<dbReference type="InterPro" id="IPR002716">
    <property type="entry name" value="PIN_dom"/>
</dbReference>
<protein>
    <submittedName>
        <fullName evidence="9">Toxin FitB</fullName>
        <ecNumber evidence="9">3.1.-.-</ecNumber>
    </submittedName>
</protein>
<dbReference type="InterPro" id="IPR050556">
    <property type="entry name" value="Type_II_TA_system_RNase"/>
</dbReference>
<comment type="cofactor">
    <cofactor evidence="1">
        <name>Mg(2+)</name>
        <dbReference type="ChEBI" id="CHEBI:18420"/>
    </cofactor>
</comment>
<dbReference type="GO" id="GO:0016787">
    <property type="term" value="F:hydrolase activity"/>
    <property type="evidence" value="ECO:0007669"/>
    <property type="project" value="UniProtKB-KW"/>
</dbReference>
<evidence type="ECO:0000259" key="8">
    <source>
        <dbReference type="Pfam" id="PF01850"/>
    </source>
</evidence>
<proteinExistence type="inferred from homology"/>
<keyword evidence="5 9" id="KW-0378">Hydrolase</keyword>
<dbReference type="PANTHER" id="PTHR33653">
    <property type="entry name" value="RIBONUCLEASE VAPC2"/>
    <property type="match status" value="1"/>
</dbReference>
<evidence type="ECO:0000256" key="6">
    <source>
        <dbReference type="ARBA" id="ARBA00022842"/>
    </source>
</evidence>
<reference evidence="9" key="1">
    <citation type="submission" date="2016-10" db="EMBL/GenBank/DDBJ databases">
        <title>Sequence of Gallionella enrichment culture.</title>
        <authorList>
            <person name="Poehlein A."/>
            <person name="Muehling M."/>
            <person name="Daniel R."/>
        </authorList>
    </citation>
    <scope>NUCLEOTIDE SEQUENCE</scope>
</reference>
<comment type="similarity">
    <text evidence="7">Belongs to the PINc/VapC protein family.</text>
</comment>
<dbReference type="Gene3D" id="3.40.50.1010">
    <property type="entry name" value="5'-nuclease"/>
    <property type="match status" value="1"/>
</dbReference>
<evidence type="ECO:0000256" key="2">
    <source>
        <dbReference type="ARBA" id="ARBA00022649"/>
    </source>
</evidence>
<keyword evidence="2" id="KW-1277">Toxin-antitoxin system</keyword>